<dbReference type="SUPFAM" id="SSF53822">
    <property type="entry name" value="Periplasmic binding protein-like I"/>
    <property type="match status" value="1"/>
</dbReference>
<organism evidence="5 6">
    <name type="scientific">Devosia yakushimensis</name>
    <dbReference type="NCBI Taxonomy" id="470028"/>
    <lineage>
        <taxon>Bacteria</taxon>
        <taxon>Pseudomonadati</taxon>
        <taxon>Pseudomonadota</taxon>
        <taxon>Alphaproteobacteria</taxon>
        <taxon>Hyphomicrobiales</taxon>
        <taxon>Devosiaceae</taxon>
        <taxon>Devosia</taxon>
    </lineage>
</organism>
<dbReference type="Gene3D" id="1.10.260.40">
    <property type="entry name" value="lambda repressor-like DNA-binding domains"/>
    <property type="match status" value="1"/>
</dbReference>
<evidence type="ECO:0000256" key="1">
    <source>
        <dbReference type="ARBA" id="ARBA00023015"/>
    </source>
</evidence>
<dbReference type="CDD" id="cd01392">
    <property type="entry name" value="HTH_LacI"/>
    <property type="match status" value="1"/>
</dbReference>
<dbReference type="SUPFAM" id="SSF47413">
    <property type="entry name" value="lambda repressor-like DNA-binding domains"/>
    <property type="match status" value="1"/>
</dbReference>
<dbReference type="Pfam" id="PF00356">
    <property type="entry name" value="LacI"/>
    <property type="match status" value="1"/>
</dbReference>
<dbReference type="EMBL" id="BSNG01000003">
    <property type="protein sequence ID" value="GLQ11888.1"/>
    <property type="molecule type" value="Genomic_DNA"/>
</dbReference>
<evidence type="ECO:0000313" key="6">
    <source>
        <dbReference type="Proteomes" id="UP001161406"/>
    </source>
</evidence>
<feature type="domain" description="HTH lacI-type" evidence="4">
    <location>
        <begin position="22"/>
        <end position="76"/>
    </location>
</feature>
<dbReference type="PROSITE" id="PS50932">
    <property type="entry name" value="HTH_LACI_2"/>
    <property type="match status" value="1"/>
</dbReference>
<reference evidence="5" key="1">
    <citation type="journal article" date="2014" name="Int. J. Syst. Evol. Microbiol.">
        <title>Complete genome of a new Firmicutes species belonging to the dominant human colonic microbiota ('Ruminococcus bicirculans') reveals two chromosomes and a selective capacity to utilize plant glucans.</title>
        <authorList>
            <consortium name="NISC Comparative Sequencing Program"/>
            <person name="Wegmann U."/>
            <person name="Louis P."/>
            <person name="Goesmann A."/>
            <person name="Henrissat B."/>
            <person name="Duncan S.H."/>
            <person name="Flint H.J."/>
        </authorList>
    </citation>
    <scope>NUCLEOTIDE SEQUENCE</scope>
    <source>
        <strain evidence="5">NBRC 103855</strain>
    </source>
</reference>
<evidence type="ECO:0000256" key="2">
    <source>
        <dbReference type="ARBA" id="ARBA00023125"/>
    </source>
</evidence>
<keyword evidence="1" id="KW-0805">Transcription regulation</keyword>
<sequence>MQMHSQINLQIDFSNDSDPFMTTISKVAERAGVSRTTVSHVLNHADRVSAHLRARVLEAVEELGYVPNPQAQSLRTGRTNIVALLIPDIRNPFYPELVKTAQSDLEAIGLDTMIFNSDVPGGHPQEHNKEYLRQIRNKRVDGLIVGDFALHRMHDELLKLDIPTVFIGDLPNHAVDSVRIDDFGGGRAMGQYLAGRGHKRIAHVTGPSHFAEAMARAAGLEAGLAEAGTPAAPELRYEGTYLAPSGEAAVDWLVENHRHAMPSAIFFANYLMATAGLARLHDHGLSVPNDIAVAVFGDQPEMRYARPTLTRIGVAPAALAHRAVAMLIERLNGTYTGAPRTEVLDCALKQFDSA</sequence>
<keyword evidence="2" id="KW-0238">DNA-binding</keyword>
<name>A0ABQ5UIK6_9HYPH</name>
<protein>
    <submittedName>
        <fullName evidence="5">LacI family transcriptional regulator</fullName>
    </submittedName>
</protein>
<keyword evidence="6" id="KW-1185">Reference proteome</keyword>
<evidence type="ECO:0000259" key="4">
    <source>
        <dbReference type="PROSITE" id="PS50932"/>
    </source>
</evidence>
<dbReference type="Gene3D" id="3.40.50.2300">
    <property type="match status" value="2"/>
</dbReference>
<keyword evidence="3" id="KW-0804">Transcription</keyword>
<comment type="caution">
    <text evidence="5">The sequence shown here is derived from an EMBL/GenBank/DDBJ whole genome shotgun (WGS) entry which is preliminary data.</text>
</comment>
<proteinExistence type="predicted"/>
<dbReference type="InterPro" id="IPR010982">
    <property type="entry name" value="Lambda_DNA-bd_dom_sf"/>
</dbReference>
<dbReference type="Proteomes" id="UP001161406">
    <property type="component" value="Unassembled WGS sequence"/>
</dbReference>
<evidence type="ECO:0000256" key="3">
    <source>
        <dbReference type="ARBA" id="ARBA00023163"/>
    </source>
</evidence>
<dbReference type="PANTHER" id="PTHR30146:SF109">
    <property type="entry name" value="HTH-TYPE TRANSCRIPTIONAL REGULATOR GALS"/>
    <property type="match status" value="1"/>
</dbReference>
<evidence type="ECO:0000313" key="5">
    <source>
        <dbReference type="EMBL" id="GLQ11888.1"/>
    </source>
</evidence>
<dbReference type="InterPro" id="IPR046335">
    <property type="entry name" value="LacI/GalR-like_sensor"/>
</dbReference>
<dbReference type="PANTHER" id="PTHR30146">
    <property type="entry name" value="LACI-RELATED TRANSCRIPTIONAL REPRESSOR"/>
    <property type="match status" value="1"/>
</dbReference>
<gene>
    <name evidence="5" type="primary">smc22-r</name>
    <name evidence="5" type="ORF">GCM10007913_38200</name>
</gene>
<reference evidence="5" key="2">
    <citation type="submission" date="2023-01" db="EMBL/GenBank/DDBJ databases">
        <title>Draft genome sequence of Devosia yakushimensis strain NBRC 103855.</title>
        <authorList>
            <person name="Sun Q."/>
            <person name="Mori K."/>
        </authorList>
    </citation>
    <scope>NUCLEOTIDE SEQUENCE</scope>
    <source>
        <strain evidence="5">NBRC 103855</strain>
    </source>
</reference>
<dbReference type="Pfam" id="PF13377">
    <property type="entry name" value="Peripla_BP_3"/>
    <property type="match status" value="1"/>
</dbReference>
<dbReference type="InterPro" id="IPR028082">
    <property type="entry name" value="Peripla_BP_I"/>
</dbReference>
<dbReference type="InterPro" id="IPR000843">
    <property type="entry name" value="HTH_LacI"/>
</dbReference>
<dbReference type="SMART" id="SM00354">
    <property type="entry name" value="HTH_LACI"/>
    <property type="match status" value="1"/>
</dbReference>
<dbReference type="CDD" id="cd06267">
    <property type="entry name" value="PBP1_LacI_sugar_binding-like"/>
    <property type="match status" value="1"/>
</dbReference>
<accession>A0ABQ5UIK6</accession>